<organism evidence="1 2">
    <name type="scientific">Geotrichum galactomycetum</name>
    <dbReference type="NCBI Taxonomy" id="27317"/>
    <lineage>
        <taxon>Eukaryota</taxon>
        <taxon>Fungi</taxon>
        <taxon>Dikarya</taxon>
        <taxon>Ascomycota</taxon>
        <taxon>Saccharomycotina</taxon>
        <taxon>Dipodascomycetes</taxon>
        <taxon>Dipodascales</taxon>
        <taxon>Dipodascaceae</taxon>
        <taxon>Geotrichum</taxon>
    </lineage>
</organism>
<dbReference type="EMBL" id="QVQA01000039">
    <property type="protein sequence ID" value="KAF5098983.1"/>
    <property type="molecule type" value="Genomic_DNA"/>
</dbReference>
<accession>A0ACB6V622</accession>
<sequence length="308" mass="31838">MSSATAIPGYVVPGQIICPLIDKKNGITRKYIAGHGVTLTEIKNNSDAAAIAALTATVVGKVAIRDVSGVTDTAANTTTTPATPKKLVFEVSIEDKFQSITRNSNFADQAITKVTRVSSAPLPEVGDVVLARVTKLTLKQAHVEILVVEAAGPVAADPGVGVNGATPGVVPASIVSASVGAAATDLAVTAATAAAISASDVGEGFGGIIRVQDVRITERDKVKILDSFRPGDIVRATVISLGDGTNYYLSTARNDLGVIFARSQSGDRMFPVDWQTMKAAHTGELELRKCAKPYIENVPAASVIASDS</sequence>
<reference evidence="1 2" key="1">
    <citation type="journal article" date="2020" name="Front. Microbiol.">
        <title>Phenotypic and Genetic Characterization of the Cheese Ripening Yeast Geotrichum candidum.</title>
        <authorList>
            <person name="Perkins V."/>
            <person name="Vignola S."/>
            <person name="Lessard M.H."/>
            <person name="Plante P.L."/>
            <person name="Corbeil J."/>
            <person name="Dugat-Bony E."/>
            <person name="Frenette M."/>
            <person name="Labrie S."/>
        </authorList>
    </citation>
    <scope>NUCLEOTIDE SEQUENCE [LARGE SCALE GENOMIC DNA]</scope>
    <source>
        <strain evidence="1 2">LMA-1147</strain>
    </source>
</reference>
<evidence type="ECO:0000313" key="1">
    <source>
        <dbReference type="EMBL" id="KAF5098983.1"/>
    </source>
</evidence>
<name>A0ACB6V622_9ASCO</name>
<gene>
    <name evidence="1" type="ORF">D0Z00_001849</name>
</gene>
<dbReference type="Proteomes" id="UP000744676">
    <property type="component" value="Unassembled WGS sequence"/>
</dbReference>
<proteinExistence type="predicted"/>
<keyword evidence="2" id="KW-1185">Reference proteome</keyword>
<protein>
    <submittedName>
        <fullName evidence="1">Uncharacterized protein</fullName>
    </submittedName>
</protein>
<comment type="caution">
    <text evidence="1">The sequence shown here is derived from an EMBL/GenBank/DDBJ whole genome shotgun (WGS) entry which is preliminary data.</text>
</comment>
<evidence type="ECO:0000313" key="2">
    <source>
        <dbReference type="Proteomes" id="UP000744676"/>
    </source>
</evidence>